<name>A0A427Y4D9_9TREE</name>
<protein>
    <submittedName>
        <fullName evidence="2">Uncharacterized protein</fullName>
    </submittedName>
</protein>
<dbReference type="GeneID" id="39588690"/>
<gene>
    <name evidence="2" type="ORF">EHS24_004147</name>
</gene>
<sequence>MSKQQQYDLFLPQALPSASLGHKRLVPTQGRPDLTTEDASTKAELDRVYDAWNTRIDKEVKAVAGGLKELVELADIGTNPAPNTHTLTTLHLKLKTSTLIRAAQTLRDTAHELRLALALGDDIATASRRDAEAARLKVETEALRREVTREFGLLVSRAPVGAAAAGGAAVADGGAGDGDGAKAGLAGDAEETGTAGAGAADAVAAPAAPAPAPVTDTHEDKMDVDDEDEDEFEEV</sequence>
<dbReference type="Proteomes" id="UP000279236">
    <property type="component" value="Unassembled WGS sequence"/>
</dbReference>
<accession>A0A427Y4D9</accession>
<organism evidence="2 3">
    <name type="scientific">Apiotrichum porosum</name>
    <dbReference type="NCBI Taxonomy" id="105984"/>
    <lineage>
        <taxon>Eukaryota</taxon>
        <taxon>Fungi</taxon>
        <taxon>Dikarya</taxon>
        <taxon>Basidiomycota</taxon>
        <taxon>Agaricomycotina</taxon>
        <taxon>Tremellomycetes</taxon>
        <taxon>Trichosporonales</taxon>
        <taxon>Trichosporonaceae</taxon>
        <taxon>Apiotrichum</taxon>
    </lineage>
</organism>
<feature type="compositionally biased region" description="Low complexity" evidence="1">
    <location>
        <begin position="182"/>
        <end position="207"/>
    </location>
</feature>
<reference evidence="2 3" key="1">
    <citation type="submission" date="2018-11" db="EMBL/GenBank/DDBJ databases">
        <title>Genome sequence of Apiotrichum porosum DSM 27194.</title>
        <authorList>
            <person name="Aliyu H."/>
            <person name="Gorte O."/>
            <person name="Ochsenreither K."/>
        </authorList>
    </citation>
    <scope>NUCLEOTIDE SEQUENCE [LARGE SCALE GENOMIC DNA]</scope>
    <source>
        <strain evidence="2 3">DSM 27194</strain>
    </source>
</reference>
<dbReference type="OrthoDB" id="203279at2759"/>
<dbReference type="AlphaFoldDB" id="A0A427Y4D9"/>
<feature type="region of interest" description="Disordered" evidence="1">
    <location>
        <begin position="168"/>
        <end position="235"/>
    </location>
</feature>
<keyword evidence="3" id="KW-1185">Reference proteome</keyword>
<evidence type="ECO:0000256" key="1">
    <source>
        <dbReference type="SAM" id="MobiDB-lite"/>
    </source>
</evidence>
<evidence type="ECO:0000313" key="3">
    <source>
        <dbReference type="Proteomes" id="UP000279236"/>
    </source>
</evidence>
<proteinExistence type="predicted"/>
<evidence type="ECO:0000313" key="2">
    <source>
        <dbReference type="EMBL" id="RSH85960.1"/>
    </source>
</evidence>
<comment type="caution">
    <text evidence="2">The sequence shown here is derived from an EMBL/GenBank/DDBJ whole genome shotgun (WGS) entry which is preliminary data.</text>
</comment>
<dbReference type="RefSeq" id="XP_028478745.1">
    <property type="nucleotide sequence ID" value="XM_028619773.1"/>
</dbReference>
<feature type="compositionally biased region" description="Acidic residues" evidence="1">
    <location>
        <begin position="222"/>
        <end position="235"/>
    </location>
</feature>
<dbReference type="STRING" id="105984.A0A427Y4D9"/>
<dbReference type="EMBL" id="RSCE01000002">
    <property type="protein sequence ID" value="RSH85960.1"/>
    <property type="molecule type" value="Genomic_DNA"/>
</dbReference>